<dbReference type="AlphaFoldDB" id="F8NT47"/>
<evidence type="ECO:0000313" key="1">
    <source>
        <dbReference type="EMBL" id="EGO25520.1"/>
    </source>
</evidence>
<name>F8NT47_SERL9</name>
<dbReference type="GeneID" id="18811277"/>
<dbReference type="EMBL" id="GL945433">
    <property type="protein sequence ID" value="EGO25520.1"/>
    <property type="molecule type" value="Genomic_DNA"/>
</dbReference>
<organism>
    <name type="scientific">Serpula lacrymans var. lacrymans (strain S7.9)</name>
    <name type="common">Dry rot fungus</name>
    <dbReference type="NCBI Taxonomy" id="578457"/>
    <lineage>
        <taxon>Eukaryota</taxon>
        <taxon>Fungi</taxon>
        <taxon>Dikarya</taxon>
        <taxon>Basidiomycota</taxon>
        <taxon>Agaricomycotina</taxon>
        <taxon>Agaricomycetes</taxon>
        <taxon>Agaricomycetidae</taxon>
        <taxon>Boletales</taxon>
        <taxon>Coniophorineae</taxon>
        <taxon>Serpulaceae</taxon>
        <taxon>Serpula</taxon>
    </lineage>
</organism>
<dbReference type="Proteomes" id="UP000008064">
    <property type="component" value="Unassembled WGS sequence"/>
</dbReference>
<dbReference type="HOGENOM" id="CLU_2997951_0_0_1"/>
<accession>F8NT47</accession>
<dbReference type="KEGG" id="sla:SERLADRAFT_387597"/>
<reference evidence="1" key="1">
    <citation type="submission" date="2011-04" db="EMBL/GenBank/DDBJ databases">
        <title>Evolution of plant cell wall degrading machinery underlies the functional diversity of forest fungi.</title>
        <authorList>
            <consortium name="US DOE Joint Genome Institute (JGI-PGF)"/>
            <person name="Eastwood D.C."/>
            <person name="Floudas D."/>
            <person name="Binder M."/>
            <person name="Majcherczyk A."/>
            <person name="Schneider P."/>
            <person name="Aerts A."/>
            <person name="Asiegbu F.O."/>
            <person name="Baker S.E."/>
            <person name="Barry K."/>
            <person name="Bendiksby M."/>
            <person name="Blumentritt M."/>
            <person name="Coutinho P.M."/>
            <person name="Cullen D."/>
            <person name="Cullen D."/>
            <person name="Gathman A."/>
            <person name="Goodell B."/>
            <person name="Henrissat B."/>
            <person name="Ihrmark K."/>
            <person name="Kauserud H."/>
            <person name="Kohler A."/>
            <person name="LaButti K."/>
            <person name="Lapidus A."/>
            <person name="Lavin J.L."/>
            <person name="Lee Y.-H."/>
            <person name="Lindquist E."/>
            <person name="Lilly W."/>
            <person name="Lucas S."/>
            <person name="Morin E."/>
            <person name="Murat C."/>
            <person name="Oguiza J.A."/>
            <person name="Park J."/>
            <person name="Pisabarro A.G."/>
            <person name="Riley R."/>
            <person name="Rosling A."/>
            <person name="Salamov A."/>
            <person name="Schmidt O."/>
            <person name="Schmutz J."/>
            <person name="Skrede I."/>
            <person name="Stenlid J."/>
            <person name="Wiebenga A."/>
            <person name="Xie X."/>
            <person name="Kues U."/>
            <person name="Hibbett D.S."/>
            <person name="Hoffmeister D."/>
            <person name="Hogberg N."/>
            <person name="Martin F."/>
            <person name="Grigoriev I.V."/>
            <person name="Watkinson S.C."/>
        </authorList>
    </citation>
    <scope>NUCLEOTIDE SEQUENCE</scope>
    <source>
        <strain evidence="1">S7.9</strain>
    </source>
</reference>
<proteinExistence type="predicted"/>
<dbReference type="OrthoDB" id="5271368at2759"/>
<protein>
    <submittedName>
        <fullName evidence="1">Uncharacterized protein</fullName>
    </submittedName>
</protein>
<gene>
    <name evidence="1" type="ORF">SERLADRAFT_387597</name>
</gene>
<sequence>MSKPSAGTYVIYHRVLDASGRKLATGVTVNCGLDAAVDGKKITISGVTGDEKQRWILERV</sequence>
<dbReference type="RefSeq" id="XP_007317642.1">
    <property type="nucleotide sequence ID" value="XM_007317580.1"/>
</dbReference>